<dbReference type="InterPro" id="IPR036390">
    <property type="entry name" value="WH_DNA-bd_sf"/>
</dbReference>
<dbReference type="Pfam" id="PF01614">
    <property type="entry name" value="IclR_C"/>
    <property type="match status" value="1"/>
</dbReference>
<reference evidence="6 7" key="2">
    <citation type="journal article" date="2010" name="Stand. Genomic Sci.">
        <title>Complete genome sequence of Sebaldella termitidis type strain (NCTC 11300).</title>
        <authorList>
            <person name="Harmon-Smith M."/>
            <person name="Celia L."/>
            <person name="Chertkov O."/>
            <person name="Lapidus A."/>
            <person name="Copeland A."/>
            <person name="Glavina Del Rio T."/>
            <person name="Nolan M."/>
            <person name="Lucas S."/>
            <person name="Tice H."/>
            <person name="Cheng J.F."/>
            <person name="Han C."/>
            <person name="Detter J.C."/>
            <person name="Bruce D."/>
            <person name="Goodwin L."/>
            <person name="Pitluck S."/>
            <person name="Pati A."/>
            <person name="Liolios K."/>
            <person name="Ivanova N."/>
            <person name="Mavromatis K."/>
            <person name="Mikhailova N."/>
            <person name="Chen A."/>
            <person name="Palaniappan K."/>
            <person name="Land M."/>
            <person name="Hauser L."/>
            <person name="Chang Y.J."/>
            <person name="Jeffries C.D."/>
            <person name="Brettin T."/>
            <person name="Goker M."/>
            <person name="Beck B."/>
            <person name="Bristow J."/>
            <person name="Eisen J.A."/>
            <person name="Markowitz V."/>
            <person name="Hugenholtz P."/>
            <person name="Kyrpides N.C."/>
            <person name="Klenk H.P."/>
            <person name="Chen F."/>
        </authorList>
    </citation>
    <scope>NUCLEOTIDE SEQUENCE [LARGE SCALE GENOMIC DNA]</scope>
    <source>
        <strain evidence="7">ATCC 33386 / NCTC 11300</strain>
    </source>
</reference>
<keyword evidence="2" id="KW-0238">DNA-binding</keyword>
<dbReference type="InterPro" id="IPR036388">
    <property type="entry name" value="WH-like_DNA-bd_sf"/>
</dbReference>
<proteinExistence type="predicted"/>
<dbReference type="Proteomes" id="UP000000845">
    <property type="component" value="Chromosome"/>
</dbReference>
<dbReference type="InterPro" id="IPR005471">
    <property type="entry name" value="Tscrpt_reg_IclR_N"/>
</dbReference>
<dbReference type="Gene3D" id="1.10.10.10">
    <property type="entry name" value="Winged helix-like DNA-binding domain superfamily/Winged helix DNA-binding domain"/>
    <property type="match status" value="1"/>
</dbReference>
<organism evidence="6 7">
    <name type="scientific">Sebaldella termitidis (strain ATCC 33386 / NCTC 11300)</name>
    <dbReference type="NCBI Taxonomy" id="526218"/>
    <lineage>
        <taxon>Bacteria</taxon>
        <taxon>Fusobacteriati</taxon>
        <taxon>Fusobacteriota</taxon>
        <taxon>Fusobacteriia</taxon>
        <taxon>Fusobacteriales</taxon>
        <taxon>Leptotrichiaceae</taxon>
        <taxon>Sebaldella</taxon>
    </lineage>
</organism>
<dbReference type="SMART" id="SM00346">
    <property type="entry name" value="HTH_ICLR"/>
    <property type="match status" value="1"/>
</dbReference>
<keyword evidence="3" id="KW-0804">Transcription</keyword>
<feature type="domain" description="HTH iclR-type" evidence="4">
    <location>
        <begin position="7"/>
        <end position="69"/>
    </location>
</feature>
<dbReference type="eggNOG" id="COG1414">
    <property type="taxonomic scope" value="Bacteria"/>
</dbReference>
<evidence type="ECO:0000256" key="1">
    <source>
        <dbReference type="ARBA" id="ARBA00023015"/>
    </source>
</evidence>
<feature type="domain" description="IclR-ED" evidence="5">
    <location>
        <begin position="70"/>
        <end position="254"/>
    </location>
</feature>
<dbReference type="HOGENOM" id="CLU_062618_6_0_0"/>
<gene>
    <name evidence="6" type="ordered locus">Sterm_0668</name>
</gene>
<dbReference type="InterPro" id="IPR029016">
    <property type="entry name" value="GAF-like_dom_sf"/>
</dbReference>
<dbReference type="PROSITE" id="PS51078">
    <property type="entry name" value="ICLR_ED"/>
    <property type="match status" value="1"/>
</dbReference>
<dbReference type="InterPro" id="IPR050707">
    <property type="entry name" value="HTH_MetabolicPath_Reg"/>
</dbReference>
<dbReference type="PANTHER" id="PTHR30136:SF19">
    <property type="entry name" value="DNA-BINDING TRANSCRIPTIONAL REPRESSOR YIAJ"/>
    <property type="match status" value="1"/>
</dbReference>
<keyword evidence="7" id="KW-1185">Reference proteome</keyword>
<dbReference type="Gene3D" id="3.30.450.40">
    <property type="match status" value="1"/>
</dbReference>
<evidence type="ECO:0000313" key="7">
    <source>
        <dbReference type="Proteomes" id="UP000000845"/>
    </source>
</evidence>
<dbReference type="KEGG" id="str:Sterm_0668"/>
<dbReference type="InterPro" id="IPR014757">
    <property type="entry name" value="Tscrpt_reg_IclR_C"/>
</dbReference>
<name>D1APW2_SEBTE</name>
<dbReference type="GO" id="GO:0003700">
    <property type="term" value="F:DNA-binding transcription factor activity"/>
    <property type="evidence" value="ECO:0007669"/>
    <property type="project" value="TreeGrafter"/>
</dbReference>
<dbReference type="SUPFAM" id="SSF46785">
    <property type="entry name" value="Winged helix' DNA-binding domain"/>
    <property type="match status" value="1"/>
</dbReference>
<evidence type="ECO:0000256" key="3">
    <source>
        <dbReference type="ARBA" id="ARBA00023163"/>
    </source>
</evidence>
<dbReference type="AlphaFoldDB" id="D1APW2"/>
<dbReference type="PANTHER" id="PTHR30136">
    <property type="entry name" value="HELIX-TURN-HELIX TRANSCRIPTIONAL REGULATOR, ICLR FAMILY"/>
    <property type="match status" value="1"/>
</dbReference>
<dbReference type="Pfam" id="PF09339">
    <property type="entry name" value="HTH_IclR"/>
    <property type="match status" value="1"/>
</dbReference>
<dbReference type="GO" id="GO:0045892">
    <property type="term" value="P:negative regulation of DNA-templated transcription"/>
    <property type="evidence" value="ECO:0007669"/>
    <property type="project" value="TreeGrafter"/>
</dbReference>
<protein>
    <submittedName>
        <fullName evidence="6">Transcriptional regulator, IclR family</fullName>
    </submittedName>
</protein>
<dbReference type="STRING" id="526218.Sterm_0668"/>
<dbReference type="PROSITE" id="PS51077">
    <property type="entry name" value="HTH_ICLR"/>
    <property type="match status" value="1"/>
</dbReference>
<evidence type="ECO:0000259" key="4">
    <source>
        <dbReference type="PROSITE" id="PS51077"/>
    </source>
</evidence>
<keyword evidence="1" id="KW-0805">Transcription regulation</keyword>
<dbReference type="SUPFAM" id="SSF55781">
    <property type="entry name" value="GAF domain-like"/>
    <property type="match status" value="1"/>
</dbReference>
<sequence>MNNANNVLSILKAFDLLELLSRYENGLSLTDLSNNLKWNKATTHRIANTLLARGYITQNEETLKYKMSFKILSLGSKLLNETKFNEIAAPFLKNLLSEINETIHLVFLDGLGVAYIDKLEPKDMPYRMNTYIGKRNPLYSTAVGKIMLAYNYMDNLDEIWAGFDLKSYTPNTIVSIDKMRDELKNILKNGYAYDNEEQELEIICIAAPVFNNLGTVNYAVSVSIPKNRFNKEKEEKVLKYLLKTTLEISQNLGYSPK</sequence>
<evidence type="ECO:0000313" key="6">
    <source>
        <dbReference type="EMBL" id="ACZ07540.1"/>
    </source>
</evidence>
<dbReference type="GO" id="GO:0003677">
    <property type="term" value="F:DNA binding"/>
    <property type="evidence" value="ECO:0007669"/>
    <property type="project" value="UniProtKB-KW"/>
</dbReference>
<evidence type="ECO:0000259" key="5">
    <source>
        <dbReference type="PROSITE" id="PS51078"/>
    </source>
</evidence>
<reference evidence="7" key="1">
    <citation type="submission" date="2009-09" db="EMBL/GenBank/DDBJ databases">
        <title>The complete chromosome of Sebaldella termitidis ATCC 33386.</title>
        <authorList>
            <consortium name="US DOE Joint Genome Institute (JGI-PGF)"/>
            <person name="Lucas S."/>
            <person name="Copeland A."/>
            <person name="Lapidus A."/>
            <person name="Glavina del Rio T."/>
            <person name="Dalin E."/>
            <person name="Tice H."/>
            <person name="Bruce D."/>
            <person name="Goodwin L."/>
            <person name="Pitluck S."/>
            <person name="Kyrpides N."/>
            <person name="Mavromatis K."/>
            <person name="Ivanova N."/>
            <person name="Mikhailova N."/>
            <person name="Sims D."/>
            <person name="Meincke L."/>
            <person name="Brettin T."/>
            <person name="Detter J.C."/>
            <person name="Han C."/>
            <person name="Larimer F."/>
            <person name="Land M."/>
            <person name="Hauser L."/>
            <person name="Markowitz V."/>
            <person name="Cheng J.F."/>
            <person name="Hugenholtz P."/>
            <person name="Woyke T."/>
            <person name="Wu D."/>
            <person name="Eisen J.A."/>
        </authorList>
    </citation>
    <scope>NUCLEOTIDE SEQUENCE [LARGE SCALE GENOMIC DNA]</scope>
    <source>
        <strain evidence="7">ATCC 33386 / NCTC 11300</strain>
    </source>
</reference>
<dbReference type="RefSeq" id="WP_012860136.1">
    <property type="nucleotide sequence ID" value="NC_013517.1"/>
</dbReference>
<evidence type="ECO:0000256" key="2">
    <source>
        <dbReference type="ARBA" id="ARBA00023125"/>
    </source>
</evidence>
<accession>D1APW2</accession>
<dbReference type="EMBL" id="CP001739">
    <property type="protein sequence ID" value="ACZ07540.1"/>
    <property type="molecule type" value="Genomic_DNA"/>
</dbReference>